<reference evidence="1" key="1">
    <citation type="submission" date="2013-08" db="EMBL/GenBank/DDBJ databases">
        <authorList>
            <person name="Mendez C."/>
            <person name="Richter M."/>
            <person name="Ferrer M."/>
            <person name="Sanchez J."/>
        </authorList>
    </citation>
    <scope>NUCLEOTIDE SEQUENCE</scope>
</reference>
<feature type="non-terminal residue" evidence="1">
    <location>
        <position position="1"/>
    </location>
</feature>
<dbReference type="EMBL" id="AUZZ01006668">
    <property type="protein sequence ID" value="EQD45633.1"/>
    <property type="molecule type" value="Genomic_DNA"/>
</dbReference>
<reference evidence="1" key="2">
    <citation type="journal article" date="2014" name="ISME J.">
        <title>Microbial stratification in low pH oxic and suboxic macroscopic growths along an acid mine drainage.</title>
        <authorList>
            <person name="Mendez-Garcia C."/>
            <person name="Mesa V."/>
            <person name="Sprenger R.R."/>
            <person name="Richter M."/>
            <person name="Diez M.S."/>
            <person name="Solano J."/>
            <person name="Bargiela R."/>
            <person name="Golyshina O.V."/>
            <person name="Manteca A."/>
            <person name="Ramos J.L."/>
            <person name="Gallego J.R."/>
            <person name="Llorente I."/>
            <person name="Martins Dos Santos V.A."/>
            <person name="Jensen O.N."/>
            <person name="Pelaez A.I."/>
            <person name="Sanchez J."/>
            <person name="Ferrer M."/>
        </authorList>
    </citation>
    <scope>NUCLEOTIDE SEQUENCE</scope>
</reference>
<comment type="caution">
    <text evidence="1">The sequence shown here is derived from an EMBL/GenBank/DDBJ whole genome shotgun (WGS) entry which is preliminary data.</text>
</comment>
<gene>
    <name evidence="1" type="ORF">B2A_09228</name>
</gene>
<sequence>ECVNALARNRGLLRMPVRGSAKVRSVVGLFVLAHNLLRMAVFAPQLIGWGADPSAAIAQAA</sequence>
<accession>T0ZLV4</accession>
<name>T0ZLV4_9ZZZZ</name>
<proteinExistence type="predicted"/>
<organism evidence="1">
    <name type="scientific">mine drainage metagenome</name>
    <dbReference type="NCBI Taxonomy" id="410659"/>
    <lineage>
        <taxon>unclassified sequences</taxon>
        <taxon>metagenomes</taxon>
        <taxon>ecological metagenomes</taxon>
    </lineage>
</organism>
<evidence type="ECO:0000313" key="1">
    <source>
        <dbReference type="EMBL" id="EQD45633.1"/>
    </source>
</evidence>
<dbReference type="AlphaFoldDB" id="T0ZLV4"/>
<protein>
    <submittedName>
        <fullName evidence="1">Uncharacterized protein</fullName>
    </submittedName>
</protein>